<dbReference type="Proteomes" id="UP001487296">
    <property type="component" value="Unassembled WGS sequence"/>
</dbReference>
<dbReference type="PRINTS" id="PR00741">
    <property type="entry name" value="GLHYDRLASE29"/>
</dbReference>
<comment type="similarity">
    <text evidence="2">Belongs to the glycosyl hydrolase 29 family.</text>
</comment>
<dbReference type="RefSeq" id="WP_215760132.1">
    <property type="nucleotide sequence ID" value="NZ_JAHKBE010000030.1"/>
</dbReference>
<dbReference type="PANTHER" id="PTHR10030">
    <property type="entry name" value="ALPHA-L-FUCOSIDASE"/>
    <property type="match status" value="1"/>
</dbReference>
<dbReference type="EMBL" id="JBBNFP010000031">
    <property type="protein sequence ID" value="MEQ2487070.1"/>
    <property type="molecule type" value="Genomic_DNA"/>
</dbReference>
<feature type="chain" id="PRO_5046553632" description="alpha-L-fucosidase" evidence="7">
    <location>
        <begin position="20"/>
        <end position="437"/>
    </location>
</feature>
<dbReference type="InterPro" id="IPR057739">
    <property type="entry name" value="Glyco_hydro_29_N"/>
</dbReference>
<dbReference type="PANTHER" id="PTHR10030:SF37">
    <property type="entry name" value="ALPHA-L-FUCOSIDASE-RELATED"/>
    <property type="match status" value="1"/>
</dbReference>
<organism evidence="9 10">
    <name type="scientific">Hallella faecis</name>
    <dbReference type="NCBI Taxonomy" id="2841596"/>
    <lineage>
        <taxon>Bacteria</taxon>
        <taxon>Pseudomonadati</taxon>
        <taxon>Bacteroidota</taxon>
        <taxon>Bacteroidia</taxon>
        <taxon>Bacteroidales</taxon>
        <taxon>Prevotellaceae</taxon>
        <taxon>Hallella</taxon>
    </lineage>
</organism>
<evidence type="ECO:0000256" key="7">
    <source>
        <dbReference type="SAM" id="SignalP"/>
    </source>
</evidence>
<dbReference type="InterPro" id="IPR000933">
    <property type="entry name" value="Glyco_hydro_29"/>
</dbReference>
<keyword evidence="6" id="KW-0326">Glycosidase</keyword>
<feature type="domain" description="Glycoside hydrolase family 29 N-terminal" evidence="8">
    <location>
        <begin position="16"/>
        <end position="347"/>
    </location>
</feature>
<evidence type="ECO:0000256" key="6">
    <source>
        <dbReference type="ARBA" id="ARBA00023295"/>
    </source>
</evidence>
<comment type="function">
    <text evidence="1">Alpha-L-fucosidase is responsible for hydrolyzing the alpha-1,6-linked fucose joined to the reducing-end N-acetylglucosamine of the carbohydrate moieties of glycoproteins.</text>
</comment>
<dbReference type="InterPro" id="IPR017853">
    <property type="entry name" value="GH"/>
</dbReference>
<feature type="signal peptide" evidence="7">
    <location>
        <begin position="1"/>
        <end position="19"/>
    </location>
</feature>
<dbReference type="Gene3D" id="3.20.20.80">
    <property type="entry name" value="Glycosidases"/>
    <property type="match status" value="1"/>
</dbReference>
<sequence>MRKTLTTIALALIALTAMAQGYVPTQENLAEREDFRNAKLGIFLHWGIYSMFAQGEWYLQNAVPDRMEYAKAADAFYPHRFDARQWVRAIKAAGAKYICFTTRHHDGFSMWDTQQSDYNIVKATPFKRDIVKELADACHEEGIRLHLYYSHIDWMRDDYPMGRTGRNCGKDASKSDWPHYFQFMNAQLTELLTRYGKVGAIWFDGWWDHDQDATPFNWQLDEQYALIHKLQPACLIGNNHHMEPNEGEDIQLFERDLPGENKAGFVDKAAQVSPLPLETCETMNGMWGYKVVDQNYKSTNEIIRLLVNTSGKGANLLLNIGPQPNGQLPALALDRLKHLGKWMSTYGATLYGSQAGPVKPCEWGATTEKNGTIYAHICPADTAKMPAAITIPMAKKPKAVTHFPSGAKVAYTYRNKLLTIDVPANPTTPDHVIAIKR</sequence>
<accession>A0ABV1FRM7</accession>
<dbReference type="PIRSF" id="PIRSF001092">
    <property type="entry name" value="Alpha-L-fucosidase"/>
    <property type="match status" value="1"/>
</dbReference>
<evidence type="ECO:0000259" key="8">
    <source>
        <dbReference type="Pfam" id="PF01120"/>
    </source>
</evidence>
<evidence type="ECO:0000256" key="4">
    <source>
        <dbReference type="ARBA" id="ARBA00022729"/>
    </source>
</evidence>
<dbReference type="InterPro" id="IPR016286">
    <property type="entry name" value="FUC_metazoa-typ"/>
</dbReference>
<evidence type="ECO:0000313" key="10">
    <source>
        <dbReference type="Proteomes" id="UP001487296"/>
    </source>
</evidence>
<keyword evidence="10" id="KW-1185">Reference proteome</keyword>
<comment type="caution">
    <text evidence="9">The sequence shown here is derived from an EMBL/GenBank/DDBJ whole genome shotgun (WGS) entry which is preliminary data.</text>
</comment>
<dbReference type="SMART" id="SM00812">
    <property type="entry name" value="Alpha_L_fucos"/>
    <property type="match status" value="1"/>
</dbReference>
<dbReference type="Pfam" id="PF01120">
    <property type="entry name" value="Alpha_L_fucos"/>
    <property type="match status" value="1"/>
</dbReference>
<gene>
    <name evidence="9" type="ORF">AAAT34_08380</name>
</gene>
<evidence type="ECO:0000256" key="2">
    <source>
        <dbReference type="ARBA" id="ARBA00007951"/>
    </source>
</evidence>
<evidence type="ECO:0000256" key="3">
    <source>
        <dbReference type="ARBA" id="ARBA00012662"/>
    </source>
</evidence>
<dbReference type="SUPFAM" id="SSF51445">
    <property type="entry name" value="(Trans)glycosidases"/>
    <property type="match status" value="1"/>
</dbReference>
<evidence type="ECO:0000256" key="5">
    <source>
        <dbReference type="ARBA" id="ARBA00022801"/>
    </source>
</evidence>
<protein>
    <recommendedName>
        <fullName evidence="3">alpha-L-fucosidase</fullName>
        <ecNumber evidence="3">3.2.1.51</ecNumber>
    </recommendedName>
</protein>
<keyword evidence="5" id="KW-0378">Hydrolase</keyword>
<evidence type="ECO:0000256" key="1">
    <source>
        <dbReference type="ARBA" id="ARBA00004071"/>
    </source>
</evidence>
<reference evidence="9 10" key="1">
    <citation type="submission" date="2024-04" db="EMBL/GenBank/DDBJ databases">
        <title>Human intestinal bacterial collection.</title>
        <authorList>
            <person name="Pauvert C."/>
            <person name="Hitch T.C.A."/>
            <person name="Clavel T."/>
        </authorList>
    </citation>
    <scope>NUCLEOTIDE SEQUENCE [LARGE SCALE GENOMIC DNA]</scope>
    <source>
        <strain evidence="9 10">CLA-AA-H145</strain>
    </source>
</reference>
<name>A0ABV1FRM7_9BACT</name>
<dbReference type="EC" id="3.2.1.51" evidence="3"/>
<keyword evidence="4 7" id="KW-0732">Signal</keyword>
<evidence type="ECO:0000313" key="9">
    <source>
        <dbReference type="EMBL" id="MEQ2487070.1"/>
    </source>
</evidence>
<proteinExistence type="inferred from homology"/>